<dbReference type="AlphaFoldDB" id="A0A1J0WHX0"/>
<dbReference type="EMBL" id="CP018076">
    <property type="protein sequence ID" value="APE43907.1"/>
    <property type="molecule type" value="Genomic_DNA"/>
</dbReference>
<accession>A0A1J0WHX0</accession>
<evidence type="ECO:0000313" key="2">
    <source>
        <dbReference type="Proteomes" id="UP000181897"/>
    </source>
</evidence>
<evidence type="ECO:0000313" key="1">
    <source>
        <dbReference type="EMBL" id="APE43907.1"/>
    </source>
</evidence>
<gene>
    <name evidence="1" type="ORF">BOO69_11180</name>
</gene>
<protein>
    <submittedName>
        <fullName evidence="1">Uncharacterized protein</fullName>
    </submittedName>
</protein>
<name>A0A1J0WHX0_9RHOB</name>
<dbReference type="KEGG" id="suam:BOO69_11180"/>
<dbReference type="STRING" id="1917485.BOO69_11180"/>
<organism evidence="1 2">
    <name type="scientific">Sulfitobacter alexandrii</name>
    <dbReference type="NCBI Taxonomy" id="1917485"/>
    <lineage>
        <taxon>Bacteria</taxon>
        <taxon>Pseudomonadati</taxon>
        <taxon>Pseudomonadota</taxon>
        <taxon>Alphaproteobacteria</taxon>
        <taxon>Rhodobacterales</taxon>
        <taxon>Roseobacteraceae</taxon>
        <taxon>Sulfitobacter</taxon>
    </lineage>
</organism>
<dbReference type="Proteomes" id="UP000181897">
    <property type="component" value="Chromosome"/>
</dbReference>
<keyword evidence="2" id="KW-1185">Reference proteome</keyword>
<dbReference type="RefSeq" id="WP_071972245.1">
    <property type="nucleotide sequence ID" value="NZ_CP018076.1"/>
</dbReference>
<proteinExistence type="predicted"/>
<reference evidence="1 2" key="1">
    <citation type="submission" date="2016-11" db="EMBL/GenBank/DDBJ databases">
        <title>Complete genome sequence of Sulfitobacter sp. AM1-D1, a toxic bacteria associated with marine dinoflagellate Alexandrium minutum in East China Sea.</title>
        <authorList>
            <person name="Yang Q."/>
            <person name="Zhang X."/>
            <person name="Tian X."/>
        </authorList>
    </citation>
    <scope>NUCLEOTIDE SEQUENCE [LARGE SCALE GENOMIC DNA]</scope>
    <source>
        <strain evidence="1 2">AM1-D1</strain>
    </source>
</reference>
<sequence>MGKLALCVAVVCLATQPLRADDLLPRLEAAQGAIDARMLTVMGADPAGARWSAARRAASGCALRELERMKGRAAAETYVRAVENGAAKAARLRAAADFGGLAARIHAAAGLRLQRDIVPITRACGVGL</sequence>